<dbReference type="Ensembl" id="ENSOMET00000027197.1">
    <property type="protein sequence ID" value="ENSOMEP00000018260.1"/>
    <property type="gene ID" value="ENSOMEG00000019967.1"/>
</dbReference>
<organism evidence="3 4">
    <name type="scientific">Oryzias melastigma</name>
    <name type="common">Marine medaka</name>
    <dbReference type="NCBI Taxonomy" id="30732"/>
    <lineage>
        <taxon>Eukaryota</taxon>
        <taxon>Metazoa</taxon>
        <taxon>Chordata</taxon>
        <taxon>Craniata</taxon>
        <taxon>Vertebrata</taxon>
        <taxon>Euteleostomi</taxon>
        <taxon>Actinopterygii</taxon>
        <taxon>Neopterygii</taxon>
        <taxon>Teleostei</taxon>
        <taxon>Neoteleostei</taxon>
        <taxon>Acanthomorphata</taxon>
        <taxon>Ovalentaria</taxon>
        <taxon>Atherinomorphae</taxon>
        <taxon>Beloniformes</taxon>
        <taxon>Adrianichthyidae</taxon>
        <taxon>Oryziinae</taxon>
        <taxon>Oryzias</taxon>
    </lineage>
</organism>
<dbReference type="Proteomes" id="UP000261560">
    <property type="component" value="Unplaced"/>
</dbReference>
<accession>A0A3B3CLN9</accession>
<name>A0A3B3CLN9_ORYME</name>
<evidence type="ECO:0000256" key="1">
    <source>
        <dbReference type="ARBA" id="ARBA00004401"/>
    </source>
</evidence>
<reference evidence="3" key="2">
    <citation type="submission" date="2025-09" db="UniProtKB">
        <authorList>
            <consortium name="Ensembl"/>
        </authorList>
    </citation>
    <scope>IDENTIFICATION</scope>
</reference>
<dbReference type="InterPro" id="IPR050828">
    <property type="entry name" value="C-type_lectin/matrix_domain"/>
</dbReference>
<dbReference type="SUPFAM" id="SSF56436">
    <property type="entry name" value="C-type lectin-like"/>
    <property type="match status" value="1"/>
</dbReference>
<dbReference type="GO" id="GO:0005886">
    <property type="term" value="C:plasma membrane"/>
    <property type="evidence" value="ECO:0007669"/>
    <property type="project" value="UniProtKB-SubCell"/>
</dbReference>
<dbReference type="PANTHER" id="PTHR45710:SF31">
    <property type="entry name" value="EARLY ACTIVATION ANTIGEN CD69"/>
    <property type="match status" value="1"/>
</dbReference>
<protein>
    <recommendedName>
        <fullName evidence="2">C-type lectin domain-containing protein</fullName>
    </recommendedName>
</protein>
<evidence type="ECO:0000259" key="2">
    <source>
        <dbReference type="PROSITE" id="PS50041"/>
    </source>
</evidence>
<dbReference type="InterPro" id="IPR016187">
    <property type="entry name" value="CTDL_fold"/>
</dbReference>
<feature type="domain" description="C-type lectin" evidence="2">
    <location>
        <begin position="87"/>
        <end position="164"/>
    </location>
</feature>
<keyword evidence="4" id="KW-1185">Reference proteome</keyword>
<reference evidence="3" key="1">
    <citation type="submission" date="2025-08" db="UniProtKB">
        <authorList>
            <consortium name="Ensembl"/>
        </authorList>
    </citation>
    <scope>IDENTIFICATION</scope>
</reference>
<dbReference type="InterPro" id="IPR016186">
    <property type="entry name" value="C-type_lectin-like/link_sf"/>
</dbReference>
<comment type="subcellular location">
    <subcellularLocation>
        <location evidence="1">Cell membrane</location>
        <topology evidence="1">Single-pass type II membrane protein</topology>
    </subcellularLocation>
</comment>
<dbReference type="PROSITE" id="PS50041">
    <property type="entry name" value="C_TYPE_LECTIN_2"/>
    <property type="match status" value="1"/>
</dbReference>
<dbReference type="GeneTree" id="ENSGT01030000234575"/>
<dbReference type="Pfam" id="PF00059">
    <property type="entry name" value="Lectin_C"/>
    <property type="match status" value="1"/>
</dbReference>
<dbReference type="InterPro" id="IPR001304">
    <property type="entry name" value="C-type_lectin-like"/>
</dbReference>
<dbReference type="AlphaFoldDB" id="A0A3B3CLN9"/>
<dbReference type="Gene3D" id="3.10.100.10">
    <property type="entry name" value="Mannose-Binding Protein A, subunit A"/>
    <property type="match status" value="1"/>
</dbReference>
<dbReference type="PANTHER" id="PTHR45710">
    <property type="entry name" value="C-TYPE LECTIN DOMAIN-CONTAINING PROTEIN 180"/>
    <property type="match status" value="1"/>
</dbReference>
<sequence length="167" mass="19856">MFFYTAYQEEPVYSEIKKGKQKRKTENAPSKSCNCLQRQCVLSTMFSVKISMLILKSFSIKVKPYNFCFFSFICTVCQMCPNDWIEFNKSCYYFYNFNSSLKTWDESRQFCQNNKSDLVVISNYCNDTQYGYWIGLRKISNNWTWVDDTQETLGLCVRLVTLRWGLL</sequence>
<proteinExistence type="predicted"/>
<evidence type="ECO:0000313" key="3">
    <source>
        <dbReference type="Ensembl" id="ENSOMEP00000018260.1"/>
    </source>
</evidence>
<evidence type="ECO:0000313" key="4">
    <source>
        <dbReference type="Proteomes" id="UP000261560"/>
    </source>
</evidence>